<name>A0A318JE48_9BURK</name>
<dbReference type="AlphaFoldDB" id="A0A318JE48"/>
<proteinExistence type="predicted"/>
<sequence>MKFEHLVEINDLGNPAVEVITREQLWRGLVLRAEMPRLFVSYLDDASIMDRTEASMTRTLKYGELEITDRVSLVHLEHVHYDVAAQKDIPQSSLRMSIEEPQPDALFVRFAYDSGGAEAEDAEAKMYNEYRKSAYQEADVDTVRIIRELAEAGRLDALPS</sequence>
<keyword evidence="2" id="KW-1185">Reference proteome</keyword>
<evidence type="ECO:0000313" key="1">
    <source>
        <dbReference type="EMBL" id="PXX45063.1"/>
    </source>
</evidence>
<dbReference type="RefSeq" id="WP_110254538.1">
    <property type="nucleotide sequence ID" value="NZ_QJKB01000002.1"/>
</dbReference>
<dbReference type="Gene3D" id="3.30.530.20">
    <property type="match status" value="1"/>
</dbReference>
<dbReference type="Proteomes" id="UP000247792">
    <property type="component" value="Unassembled WGS sequence"/>
</dbReference>
<dbReference type="Pfam" id="PF08982">
    <property type="entry name" value="AtaL"/>
    <property type="match status" value="1"/>
</dbReference>
<evidence type="ECO:0000313" key="2">
    <source>
        <dbReference type="Proteomes" id="UP000247792"/>
    </source>
</evidence>
<accession>A0A318JE48</accession>
<dbReference type="InterPro" id="IPR015075">
    <property type="entry name" value="AtaL"/>
</dbReference>
<protein>
    <submittedName>
        <fullName evidence="1">Uncharacterized protein DUF1857</fullName>
    </submittedName>
</protein>
<dbReference type="OrthoDB" id="6367327at2"/>
<comment type="caution">
    <text evidence="1">The sequence shown here is derived from an EMBL/GenBank/DDBJ whole genome shotgun (WGS) entry which is preliminary data.</text>
</comment>
<dbReference type="CDD" id="cd08863">
    <property type="entry name" value="SRPBCC_DUF1857"/>
    <property type="match status" value="1"/>
</dbReference>
<gene>
    <name evidence="1" type="ORF">DFR42_102275</name>
</gene>
<dbReference type="SUPFAM" id="SSF55961">
    <property type="entry name" value="Bet v1-like"/>
    <property type="match status" value="1"/>
</dbReference>
<organism evidence="1 2">
    <name type="scientific">Undibacterium pigrum</name>
    <dbReference type="NCBI Taxonomy" id="401470"/>
    <lineage>
        <taxon>Bacteria</taxon>
        <taxon>Pseudomonadati</taxon>
        <taxon>Pseudomonadota</taxon>
        <taxon>Betaproteobacteria</taxon>
        <taxon>Burkholderiales</taxon>
        <taxon>Oxalobacteraceae</taxon>
        <taxon>Undibacterium</taxon>
    </lineage>
</organism>
<dbReference type="InterPro" id="IPR023393">
    <property type="entry name" value="START-like_dom_sf"/>
</dbReference>
<reference evidence="1 2" key="1">
    <citation type="submission" date="2018-05" db="EMBL/GenBank/DDBJ databases">
        <title>Genomic Encyclopedia of Type Strains, Phase IV (KMG-IV): sequencing the most valuable type-strain genomes for metagenomic binning, comparative biology and taxonomic classification.</title>
        <authorList>
            <person name="Goeker M."/>
        </authorList>
    </citation>
    <scope>NUCLEOTIDE SEQUENCE [LARGE SCALE GENOMIC DNA]</scope>
    <source>
        <strain evidence="1 2">DSM 19792</strain>
    </source>
</reference>
<dbReference type="EMBL" id="QJKB01000002">
    <property type="protein sequence ID" value="PXX45063.1"/>
    <property type="molecule type" value="Genomic_DNA"/>
</dbReference>